<proteinExistence type="predicted"/>
<dbReference type="AlphaFoldDB" id="A0A0D7A9S4"/>
<keyword evidence="3" id="KW-1185">Reference proteome</keyword>
<feature type="transmembrane region" description="Helical" evidence="1">
    <location>
        <begin position="392"/>
        <end position="412"/>
    </location>
</feature>
<feature type="transmembrane region" description="Helical" evidence="1">
    <location>
        <begin position="424"/>
        <end position="446"/>
    </location>
</feature>
<keyword evidence="1" id="KW-0472">Membrane</keyword>
<evidence type="ECO:0000313" key="2">
    <source>
        <dbReference type="EMBL" id="KIY47420.1"/>
    </source>
</evidence>
<sequence length="486" mass="55479">MVGEALQFAPSGHLFSTTPECTTRYQTKYRAKRDYADIAPCQFALVDRFELPTYLPRGWFQAVHPEGQAYFYRFSKPFLRVVTEAWLFDPNVQSRVQVWVEHIEGMLVEKDVLVTEHMELFLEIDDEDCSYYLVDHKACVLFWLDKQESENLGLTRLVLQSLFWLHVEHFPMHINTLPPNSIDSLMAMLNWGTTELLRAIQRFHTVQTIVSDFWALFGIVEQTRHSDNLADGHSIASIVCYQVNIGYGEKQARLSKDQAILEYDVKDSEHPRLNRILSPLTLTVFDRYLVSLHEITVDDLLYVDDWCEFSKNALGDWRCAAISSAFLLCLHASLFSLSKYPYIFVASVACSMASVVFSTFLIYRHQILQNASASRAMSFIMESRSENFGYQWMAFAYALPSGLMYWSLLGFLTNSAAVLCQMAGALVGITVTFAFLIFFIAVFFFASPTPSLFHFSHVFSGFFCKDKTTATDSSTTGCEVKKPCPV</sequence>
<keyword evidence="1" id="KW-1133">Transmembrane helix</keyword>
<evidence type="ECO:0000256" key="1">
    <source>
        <dbReference type="SAM" id="Phobius"/>
    </source>
</evidence>
<evidence type="ECO:0000313" key="3">
    <source>
        <dbReference type="Proteomes" id="UP000054144"/>
    </source>
</evidence>
<protein>
    <recommendedName>
        <fullName evidence="4">WW domain-containing protein</fullName>
    </recommendedName>
</protein>
<dbReference type="OrthoDB" id="2674421at2759"/>
<dbReference type="EMBL" id="KN881942">
    <property type="protein sequence ID" value="KIY47420.1"/>
    <property type="molecule type" value="Genomic_DNA"/>
</dbReference>
<accession>A0A0D7A9S4</accession>
<dbReference type="Proteomes" id="UP000054144">
    <property type="component" value="Unassembled WGS sequence"/>
</dbReference>
<name>A0A0D7A9S4_9AGAR</name>
<gene>
    <name evidence="2" type="ORF">FISHEDRAFT_59699</name>
</gene>
<feature type="transmembrane region" description="Helical" evidence="1">
    <location>
        <begin position="343"/>
        <end position="363"/>
    </location>
</feature>
<evidence type="ECO:0008006" key="4">
    <source>
        <dbReference type="Google" id="ProtNLM"/>
    </source>
</evidence>
<keyword evidence="1" id="KW-0812">Transmembrane</keyword>
<organism evidence="2 3">
    <name type="scientific">Fistulina hepatica ATCC 64428</name>
    <dbReference type="NCBI Taxonomy" id="1128425"/>
    <lineage>
        <taxon>Eukaryota</taxon>
        <taxon>Fungi</taxon>
        <taxon>Dikarya</taxon>
        <taxon>Basidiomycota</taxon>
        <taxon>Agaricomycotina</taxon>
        <taxon>Agaricomycetes</taxon>
        <taxon>Agaricomycetidae</taxon>
        <taxon>Agaricales</taxon>
        <taxon>Fistulinaceae</taxon>
        <taxon>Fistulina</taxon>
    </lineage>
</organism>
<reference evidence="2 3" key="1">
    <citation type="journal article" date="2015" name="Fungal Genet. Biol.">
        <title>Evolution of novel wood decay mechanisms in Agaricales revealed by the genome sequences of Fistulina hepatica and Cylindrobasidium torrendii.</title>
        <authorList>
            <person name="Floudas D."/>
            <person name="Held B.W."/>
            <person name="Riley R."/>
            <person name="Nagy L.G."/>
            <person name="Koehler G."/>
            <person name="Ransdell A.S."/>
            <person name="Younus H."/>
            <person name="Chow J."/>
            <person name="Chiniquy J."/>
            <person name="Lipzen A."/>
            <person name="Tritt A."/>
            <person name="Sun H."/>
            <person name="Haridas S."/>
            <person name="LaButti K."/>
            <person name="Ohm R.A."/>
            <person name="Kues U."/>
            <person name="Blanchette R.A."/>
            <person name="Grigoriev I.V."/>
            <person name="Minto R.E."/>
            <person name="Hibbett D.S."/>
        </authorList>
    </citation>
    <scope>NUCLEOTIDE SEQUENCE [LARGE SCALE GENOMIC DNA]</scope>
    <source>
        <strain evidence="2 3">ATCC 64428</strain>
    </source>
</reference>